<evidence type="ECO:0000313" key="10">
    <source>
        <dbReference type="EMBL" id="MCU4753071.1"/>
    </source>
</evidence>
<sequence>MMDTLTLLTTLEAVLVGDTLTPLFTDGLRSFFRPDTLARIFIEGLGKAAIYFIIAIGLTLVFGLMGILNFAHGAFAMVGAYLGGILMVVGLSSGSGTFTRIAFFVVVVAVIFALLTAVGAALEIGLVRPIYDRTPMYQILLTFGVGLILEELARIIASARGIQPEPTWAAAQATIPTVLGTPSEILLNLFGARIRGFYLFAIVAGAILAAIVWAFLTKTLYGLYIRAGSEDPEMVEALGIDVRKAFTVVFGLGIGLAAVGGVFLMWDPTEGPSVLLNLDVLLYAFVVVVIGGLGSFKGTLVAAIIVGMADSFTTWVFARGIIDFSGLPEVTIFLLLVIALIVRPQGLYGVEEVGGH</sequence>
<dbReference type="GO" id="GO:0006865">
    <property type="term" value="P:amino acid transport"/>
    <property type="evidence" value="ECO:0007669"/>
    <property type="project" value="UniProtKB-KW"/>
</dbReference>
<evidence type="ECO:0000256" key="8">
    <source>
        <dbReference type="ARBA" id="ARBA00037998"/>
    </source>
</evidence>
<feature type="transmembrane region" description="Helical" evidence="9">
    <location>
        <begin position="281"/>
        <end position="309"/>
    </location>
</feature>
<feature type="transmembrane region" description="Helical" evidence="9">
    <location>
        <begin position="245"/>
        <end position="266"/>
    </location>
</feature>
<dbReference type="PANTHER" id="PTHR11795:SF442">
    <property type="entry name" value="ABC TRANSPORTER ATP-BINDING PROTEIN"/>
    <property type="match status" value="1"/>
</dbReference>
<name>A0AAP3E709_9EURY</name>
<keyword evidence="6 9" id="KW-1133">Transmembrane helix</keyword>
<evidence type="ECO:0000256" key="4">
    <source>
        <dbReference type="ARBA" id="ARBA00022692"/>
    </source>
</evidence>
<accession>A0AAP3E709</accession>
<evidence type="ECO:0000256" key="5">
    <source>
        <dbReference type="ARBA" id="ARBA00022970"/>
    </source>
</evidence>
<feature type="transmembrane region" description="Helical" evidence="9">
    <location>
        <begin position="49"/>
        <end position="68"/>
    </location>
</feature>
<keyword evidence="11" id="KW-1185">Reference proteome</keyword>
<dbReference type="PANTHER" id="PTHR11795">
    <property type="entry name" value="BRANCHED-CHAIN AMINO ACID TRANSPORT SYSTEM PERMEASE PROTEIN LIVH"/>
    <property type="match status" value="1"/>
</dbReference>
<evidence type="ECO:0000256" key="9">
    <source>
        <dbReference type="SAM" id="Phobius"/>
    </source>
</evidence>
<dbReference type="Proteomes" id="UP001321047">
    <property type="component" value="Unassembled WGS sequence"/>
</dbReference>
<comment type="similarity">
    <text evidence="8">Belongs to the binding-protein-dependent transport system permease family. LivHM subfamily.</text>
</comment>
<dbReference type="InterPro" id="IPR001851">
    <property type="entry name" value="ABC_transp_permease"/>
</dbReference>
<feature type="transmembrane region" description="Helical" evidence="9">
    <location>
        <begin position="75"/>
        <end position="95"/>
    </location>
</feature>
<dbReference type="CDD" id="cd06582">
    <property type="entry name" value="TM_PBP1_LivH_like"/>
    <property type="match status" value="1"/>
</dbReference>
<comment type="caution">
    <text evidence="10">The sequence shown here is derived from an EMBL/GenBank/DDBJ whole genome shotgun (WGS) entry which is preliminary data.</text>
</comment>
<keyword evidence="5" id="KW-0029">Amino-acid transport</keyword>
<feature type="transmembrane region" description="Helical" evidence="9">
    <location>
        <begin position="101"/>
        <end position="127"/>
    </location>
</feature>
<dbReference type="GO" id="GO:0022857">
    <property type="term" value="F:transmembrane transporter activity"/>
    <property type="evidence" value="ECO:0007669"/>
    <property type="project" value="InterPro"/>
</dbReference>
<comment type="subcellular location">
    <subcellularLocation>
        <location evidence="1">Cell membrane</location>
        <topology evidence="1">Multi-pass membrane protein</topology>
    </subcellularLocation>
</comment>
<keyword evidence="4 9" id="KW-0812">Transmembrane</keyword>
<proteinExistence type="inferred from homology"/>
<dbReference type="EMBL" id="JAOPJZ010000012">
    <property type="protein sequence ID" value="MCU4753071.1"/>
    <property type="molecule type" value="Genomic_DNA"/>
</dbReference>
<keyword evidence="7 9" id="KW-0472">Membrane</keyword>
<organism evidence="10 11">
    <name type="scientific">Natronosalvus hydrolyticus</name>
    <dbReference type="NCBI Taxonomy" id="2979988"/>
    <lineage>
        <taxon>Archaea</taxon>
        <taxon>Methanobacteriati</taxon>
        <taxon>Methanobacteriota</taxon>
        <taxon>Stenosarchaea group</taxon>
        <taxon>Halobacteria</taxon>
        <taxon>Halobacteriales</taxon>
        <taxon>Natrialbaceae</taxon>
        <taxon>Natronosalvus</taxon>
    </lineage>
</organism>
<protein>
    <submittedName>
        <fullName evidence="10">Branched-chain amino acid ABC transporter permease</fullName>
    </submittedName>
</protein>
<evidence type="ECO:0000256" key="1">
    <source>
        <dbReference type="ARBA" id="ARBA00004651"/>
    </source>
</evidence>
<keyword evidence="3" id="KW-1003">Cell membrane</keyword>
<evidence type="ECO:0000256" key="7">
    <source>
        <dbReference type="ARBA" id="ARBA00023136"/>
    </source>
</evidence>
<evidence type="ECO:0000313" key="11">
    <source>
        <dbReference type="Proteomes" id="UP001321047"/>
    </source>
</evidence>
<feature type="transmembrane region" description="Helical" evidence="9">
    <location>
        <begin position="321"/>
        <end position="342"/>
    </location>
</feature>
<evidence type="ECO:0000256" key="3">
    <source>
        <dbReference type="ARBA" id="ARBA00022475"/>
    </source>
</evidence>
<keyword evidence="2" id="KW-0813">Transport</keyword>
<dbReference type="AlphaFoldDB" id="A0AAP3E709"/>
<dbReference type="GO" id="GO:0005886">
    <property type="term" value="C:plasma membrane"/>
    <property type="evidence" value="ECO:0007669"/>
    <property type="project" value="UniProtKB-SubCell"/>
</dbReference>
<dbReference type="Pfam" id="PF02653">
    <property type="entry name" value="BPD_transp_2"/>
    <property type="match status" value="1"/>
</dbReference>
<gene>
    <name evidence="10" type="ORF">OB919_13985</name>
</gene>
<evidence type="ECO:0000256" key="6">
    <source>
        <dbReference type="ARBA" id="ARBA00022989"/>
    </source>
</evidence>
<evidence type="ECO:0000256" key="2">
    <source>
        <dbReference type="ARBA" id="ARBA00022448"/>
    </source>
</evidence>
<dbReference type="InterPro" id="IPR052157">
    <property type="entry name" value="BCAA_transport_permease"/>
</dbReference>
<reference evidence="10 11" key="1">
    <citation type="submission" date="2022-09" db="EMBL/GenBank/DDBJ databases">
        <title>Enrichment on poylsaccharides allowed isolation of novel metabolic and taxonomic groups of Haloarchaea.</title>
        <authorList>
            <person name="Sorokin D.Y."/>
            <person name="Elcheninov A.G."/>
            <person name="Khizhniak T.V."/>
            <person name="Kolganova T.V."/>
            <person name="Kublanov I.V."/>
        </authorList>
    </citation>
    <scope>NUCLEOTIDE SEQUENCE [LARGE SCALE GENOMIC DNA]</scope>
    <source>
        <strain evidence="10 11">AArc-curdl1</strain>
    </source>
</reference>
<feature type="transmembrane region" description="Helical" evidence="9">
    <location>
        <begin position="197"/>
        <end position="224"/>
    </location>
</feature>